<feature type="domain" description="TIR" evidence="2">
    <location>
        <begin position="1"/>
        <end position="105"/>
    </location>
</feature>
<gene>
    <name evidence="3" type="ordered locus">MTR_6g077620</name>
</gene>
<organism evidence="3 5">
    <name type="scientific">Medicago truncatula</name>
    <name type="common">Barrel medic</name>
    <name type="synonym">Medicago tribuloides</name>
    <dbReference type="NCBI Taxonomy" id="3880"/>
    <lineage>
        <taxon>Eukaryota</taxon>
        <taxon>Viridiplantae</taxon>
        <taxon>Streptophyta</taxon>
        <taxon>Embryophyta</taxon>
        <taxon>Tracheophyta</taxon>
        <taxon>Spermatophyta</taxon>
        <taxon>Magnoliopsida</taxon>
        <taxon>eudicotyledons</taxon>
        <taxon>Gunneridae</taxon>
        <taxon>Pentapetalae</taxon>
        <taxon>rosids</taxon>
        <taxon>fabids</taxon>
        <taxon>Fabales</taxon>
        <taxon>Fabaceae</taxon>
        <taxon>Papilionoideae</taxon>
        <taxon>50 kb inversion clade</taxon>
        <taxon>NPAAA clade</taxon>
        <taxon>Hologalegina</taxon>
        <taxon>IRL clade</taxon>
        <taxon>Trifolieae</taxon>
        <taxon>Medicago</taxon>
    </lineage>
</organism>
<dbReference type="PROSITE" id="PS50104">
    <property type="entry name" value="TIR"/>
    <property type="match status" value="1"/>
</dbReference>
<evidence type="ECO:0000313" key="5">
    <source>
        <dbReference type="Proteomes" id="UP000002051"/>
    </source>
</evidence>
<reference evidence="4" key="3">
    <citation type="submission" date="2015-04" db="UniProtKB">
        <authorList>
            <consortium name="EnsemblPlants"/>
        </authorList>
    </citation>
    <scope>IDENTIFICATION</scope>
    <source>
        <strain evidence="4">cv. Jemalong A17</strain>
    </source>
</reference>
<dbReference type="Proteomes" id="UP000002051">
    <property type="component" value="Chromosome 6"/>
</dbReference>
<keyword evidence="5" id="KW-1185">Reference proteome</keyword>
<evidence type="ECO:0000313" key="4">
    <source>
        <dbReference type="EnsemblPlants" id="AES76353"/>
    </source>
</evidence>
<reference evidence="3 5" key="1">
    <citation type="journal article" date="2011" name="Nature">
        <title>The Medicago genome provides insight into the evolution of rhizobial symbioses.</title>
        <authorList>
            <person name="Young N.D."/>
            <person name="Debelle F."/>
            <person name="Oldroyd G.E."/>
            <person name="Geurts R."/>
            <person name="Cannon S.B."/>
            <person name="Udvardi M.K."/>
            <person name="Benedito V.A."/>
            <person name="Mayer K.F."/>
            <person name="Gouzy J."/>
            <person name="Schoof H."/>
            <person name="Van de Peer Y."/>
            <person name="Proost S."/>
            <person name="Cook D.R."/>
            <person name="Meyers B.C."/>
            <person name="Spannagl M."/>
            <person name="Cheung F."/>
            <person name="De Mita S."/>
            <person name="Krishnakumar V."/>
            <person name="Gundlach H."/>
            <person name="Zhou S."/>
            <person name="Mudge J."/>
            <person name="Bharti A.K."/>
            <person name="Murray J.D."/>
            <person name="Naoumkina M.A."/>
            <person name="Rosen B."/>
            <person name="Silverstein K.A."/>
            <person name="Tang H."/>
            <person name="Rombauts S."/>
            <person name="Zhao P.X."/>
            <person name="Zhou P."/>
            <person name="Barbe V."/>
            <person name="Bardou P."/>
            <person name="Bechner M."/>
            <person name="Bellec A."/>
            <person name="Berger A."/>
            <person name="Berges H."/>
            <person name="Bidwell S."/>
            <person name="Bisseling T."/>
            <person name="Choisne N."/>
            <person name="Couloux A."/>
            <person name="Denny R."/>
            <person name="Deshpande S."/>
            <person name="Dai X."/>
            <person name="Doyle J.J."/>
            <person name="Dudez A.M."/>
            <person name="Farmer A.D."/>
            <person name="Fouteau S."/>
            <person name="Franken C."/>
            <person name="Gibelin C."/>
            <person name="Gish J."/>
            <person name="Goldstein S."/>
            <person name="Gonzalez A.J."/>
            <person name="Green P.J."/>
            <person name="Hallab A."/>
            <person name="Hartog M."/>
            <person name="Hua A."/>
            <person name="Humphray S.J."/>
            <person name="Jeong D.H."/>
            <person name="Jing Y."/>
            <person name="Jocker A."/>
            <person name="Kenton S.M."/>
            <person name="Kim D.J."/>
            <person name="Klee K."/>
            <person name="Lai H."/>
            <person name="Lang C."/>
            <person name="Lin S."/>
            <person name="Macmil S.L."/>
            <person name="Magdelenat G."/>
            <person name="Matthews L."/>
            <person name="McCorrison J."/>
            <person name="Monaghan E.L."/>
            <person name="Mun J.H."/>
            <person name="Najar F.Z."/>
            <person name="Nicholson C."/>
            <person name="Noirot C."/>
            <person name="O'Bleness M."/>
            <person name="Paule C.R."/>
            <person name="Poulain J."/>
            <person name="Prion F."/>
            <person name="Qin B."/>
            <person name="Qu C."/>
            <person name="Retzel E.F."/>
            <person name="Riddle C."/>
            <person name="Sallet E."/>
            <person name="Samain S."/>
            <person name="Samson N."/>
            <person name="Sanders I."/>
            <person name="Saurat O."/>
            <person name="Scarpelli C."/>
            <person name="Schiex T."/>
            <person name="Segurens B."/>
            <person name="Severin A.J."/>
            <person name="Sherrier D.J."/>
            <person name="Shi R."/>
            <person name="Sims S."/>
            <person name="Singer S.R."/>
            <person name="Sinharoy S."/>
            <person name="Sterck L."/>
            <person name="Viollet A."/>
            <person name="Wang B.B."/>
            <person name="Wang K."/>
            <person name="Wang M."/>
            <person name="Wang X."/>
            <person name="Warfsmann J."/>
            <person name="Weissenbach J."/>
            <person name="White D.D."/>
            <person name="White J.D."/>
            <person name="Wiley G.B."/>
            <person name="Wincker P."/>
            <person name="Xing Y."/>
            <person name="Yang L."/>
            <person name="Yao Z."/>
            <person name="Ying F."/>
            <person name="Zhai J."/>
            <person name="Zhou L."/>
            <person name="Zuber A."/>
            <person name="Denarie J."/>
            <person name="Dixon R.A."/>
            <person name="May G.D."/>
            <person name="Schwartz D.C."/>
            <person name="Rogers J."/>
            <person name="Quetier F."/>
            <person name="Town C.D."/>
            <person name="Roe B.A."/>
        </authorList>
    </citation>
    <scope>NUCLEOTIDE SEQUENCE [LARGE SCALE GENOMIC DNA]</scope>
    <source>
        <strain evidence="3">A17</strain>
        <strain evidence="4 5">cv. Jemalong A17</strain>
    </source>
</reference>
<evidence type="ECO:0000256" key="1">
    <source>
        <dbReference type="ARBA" id="ARBA00023027"/>
    </source>
</evidence>
<sequence>MASLTVTDRFKYDVFLSFRGEDTRYGFTGDEITPSLLKAIEDSMMAIIVLSENYASSSFCLQELSHILDTMKDKAGRYVLPVFYKVDPSHVRKLKRSYGEAMKKQ</sequence>
<name>G7KK99_MEDTR</name>
<dbReference type="PaxDb" id="3880-AES76353"/>
<dbReference type="InterPro" id="IPR035897">
    <property type="entry name" value="Toll_tir_struct_dom_sf"/>
</dbReference>
<dbReference type="InterPro" id="IPR000157">
    <property type="entry name" value="TIR_dom"/>
</dbReference>
<accession>G7KK99</accession>
<dbReference type="EMBL" id="CM001222">
    <property type="protein sequence ID" value="AES76353.1"/>
    <property type="molecule type" value="Genomic_DNA"/>
</dbReference>
<dbReference type="PANTHER" id="PTHR32009">
    <property type="entry name" value="TMV RESISTANCE PROTEIN N-LIKE"/>
    <property type="match status" value="1"/>
</dbReference>
<proteinExistence type="predicted"/>
<dbReference type="AlphaFoldDB" id="G7KK99"/>
<dbReference type="EnsemblPlants" id="AES76353">
    <property type="protein sequence ID" value="AES76353"/>
    <property type="gene ID" value="MTR_6g077620"/>
</dbReference>
<keyword evidence="1" id="KW-0520">NAD</keyword>
<reference evidence="3 5" key="2">
    <citation type="journal article" date="2014" name="BMC Genomics">
        <title>An improved genome release (version Mt4.0) for the model legume Medicago truncatula.</title>
        <authorList>
            <person name="Tang H."/>
            <person name="Krishnakumar V."/>
            <person name="Bidwell S."/>
            <person name="Rosen B."/>
            <person name="Chan A."/>
            <person name="Zhou S."/>
            <person name="Gentzbittel L."/>
            <person name="Childs K.L."/>
            <person name="Yandell M."/>
            <person name="Gundlach H."/>
            <person name="Mayer K.F."/>
            <person name="Schwartz D.C."/>
            <person name="Town C.D."/>
        </authorList>
    </citation>
    <scope>GENOME REANNOTATION</scope>
    <source>
        <strain evidence="4 5">cv. Jemalong A17</strain>
    </source>
</reference>
<dbReference type="SUPFAM" id="SSF52200">
    <property type="entry name" value="Toll/Interleukin receptor TIR domain"/>
    <property type="match status" value="1"/>
</dbReference>
<dbReference type="SMART" id="SM00255">
    <property type="entry name" value="TIR"/>
    <property type="match status" value="1"/>
</dbReference>
<dbReference type="PANTHER" id="PTHR32009:SF106">
    <property type="entry name" value="TIR DOMAIN-CONTAINING PROTEIN"/>
    <property type="match status" value="1"/>
</dbReference>
<dbReference type="OMA" id="DRFKYDV"/>
<dbReference type="Pfam" id="PF01582">
    <property type="entry name" value="TIR"/>
    <property type="match status" value="1"/>
</dbReference>
<dbReference type="Gene3D" id="3.40.50.10140">
    <property type="entry name" value="Toll/interleukin-1 receptor homology (TIR) domain"/>
    <property type="match status" value="1"/>
</dbReference>
<evidence type="ECO:0000313" key="3">
    <source>
        <dbReference type="EMBL" id="AES76353.1"/>
    </source>
</evidence>
<dbReference type="HOGENOM" id="CLU_001561_3_3_1"/>
<dbReference type="GO" id="GO:0005634">
    <property type="term" value="C:nucleus"/>
    <property type="evidence" value="ECO:0000318"/>
    <property type="project" value="GO_Central"/>
</dbReference>
<protein>
    <submittedName>
        <fullName evidence="3">Disease resistance protein (TIR-NBS-LRR class)</fullName>
    </submittedName>
</protein>
<dbReference type="GO" id="GO:0007165">
    <property type="term" value="P:signal transduction"/>
    <property type="evidence" value="ECO:0000318"/>
    <property type="project" value="GO_Central"/>
</dbReference>
<evidence type="ECO:0000259" key="2">
    <source>
        <dbReference type="PROSITE" id="PS50104"/>
    </source>
</evidence>